<sequence>MSALRRLLGCRVPIQQAGFGSSLNVDLVAAVAGAGAIGTVGAALASPAELEAALGEIRRRTDDGAVAVNFVEPFFDRAAHGAVLEVAAAGADLVEFFYGDPDAALIEAIHRGGARAGWQVGSVDEALAAAGCGVDVVAVQGIEAGGHVRATAGLLPMLAAVLDRVEVPVMAAGGIASPRAMAAALAAGAAGVRMGTRFVACAEADFHAGYKAALVAAGHGDTVYTAAFRELWPGAPHRVLRSAIAAAEANPAPVVATMSAGAERIDVPRFAGFAPVADADGDVAAMALFAGEGVGDIDDVPPAAEIVRRFADGAARLLGAMPVDASGAS</sequence>
<dbReference type="KEGG" id="sbae:DSM104329_00225"/>
<dbReference type="EMBL" id="CP087164">
    <property type="protein sequence ID" value="UGS33860.1"/>
    <property type="molecule type" value="Genomic_DNA"/>
</dbReference>
<evidence type="ECO:0000256" key="1">
    <source>
        <dbReference type="ARBA" id="ARBA00022630"/>
    </source>
</evidence>
<organism evidence="4 5">
    <name type="scientific">Capillimicrobium parvum</name>
    <dbReference type="NCBI Taxonomy" id="2884022"/>
    <lineage>
        <taxon>Bacteria</taxon>
        <taxon>Bacillati</taxon>
        <taxon>Actinomycetota</taxon>
        <taxon>Thermoleophilia</taxon>
        <taxon>Solirubrobacterales</taxon>
        <taxon>Capillimicrobiaceae</taxon>
        <taxon>Capillimicrobium</taxon>
    </lineage>
</organism>
<gene>
    <name evidence="4" type="ORF">DSM104329_00225</name>
</gene>
<keyword evidence="1" id="KW-0285">Flavoprotein</keyword>
<keyword evidence="2" id="KW-0288">FMN</keyword>
<dbReference type="PANTHER" id="PTHR32332:SF20">
    <property type="entry name" value="2-NITROPROPANE DIOXYGENASE-LIKE PROTEIN"/>
    <property type="match status" value="1"/>
</dbReference>
<dbReference type="CDD" id="cd04730">
    <property type="entry name" value="NPD_like"/>
    <property type="match status" value="1"/>
</dbReference>
<reference evidence="4" key="1">
    <citation type="journal article" date="2022" name="Int. J. Syst. Evol. Microbiol.">
        <title>Pseudomonas aegrilactucae sp. nov. and Pseudomonas morbosilactucae sp. nov., pathogens causing bacterial rot of lettuce in Japan.</title>
        <authorList>
            <person name="Sawada H."/>
            <person name="Fujikawa T."/>
            <person name="Satou M."/>
        </authorList>
    </citation>
    <scope>NUCLEOTIDE SEQUENCE</scope>
    <source>
        <strain evidence="4">0166_1</strain>
    </source>
</reference>
<dbReference type="PANTHER" id="PTHR32332">
    <property type="entry name" value="2-NITROPROPANE DIOXYGENASE"/>
    <property type="match status" value="1"/>
</dbReference>
<dbReference type="SUPFAM" id="SSF51412">
    <property type="entry name" value="Inosine monophosphate dehydrogenase (IMPDH)"/>
    <property type="match status" value="1"/>
</dbReference>
<keyword evidence="5" id="KW-1185">Reference proteome</keyword>
<dbReference type="InterPro" id="IPR013785">
    <property type="entry name" value="Aldolase_TIM"/>
</dbReference>
<dbReference type="InterPro" id="IPR004136">
    <property type="entry name" value="NMO"/>
</dbReference>
<name>A0A9E6XSC3_9ACTN</name>
<accession>A0A9E6XSC3</accession>
<dbReference type="Proteomes" id="UP001162834">
    <property type="component" value="Chromosome"/>
</dbReference>
<evidence type="ECO:0000313" key="4">
    <source>
        <dbReference type="EMBL" id="UGS33860.1"/>
    </source>
</evidence>
<protein>
    <submittedName>
        <fullName evidence="4">NADH:quinone reductase</fullName>
        <ecNumber evidence="4">1.6.5.9</ecNumber>
    </submittedName>
</protein>
<keyword evidence="3 4" id="KW-0560">Oxidoreductase</keyword>
<dbReference type="GO" id="GO:0050136">
    <property type="term" value="F:NADH dehydrogenase (quinone) (non-electrogenic) activity"/>
    <property type="evidence" value="ECO:0007669"/>
    <property type="project" value="UniProtKB-EC"/>
</dbReference>
<dbReference type="AlphaFoldDB" id="A0A9E6XSC3"/>
<dbReference type="RefSeq" id="WP_259313552.1">
    <property type="nucleotide sequence ID" value="NZ_CP087164.1"/>
</dbReference>
<proteinExistence type="predicted"/>
<dbReference type="Pfam" id="PF03060">
    <property type="entry name" value="NMO"/>
    <property type="match status" value="2"/>
</dbReference>
<evidence type="ECO:0000256" key="2">
    <source>
        <dbReference type="ARBA" id="ARBA00022643"/>
    </source>
</evidence>
<dbReference type="GO" id="GO:0018580">
    <property type="term" value="F:nitronate monooxygenase activity"/>
    <property type="evidence" value="ECO:0007669"/>
    <property type="project" value="InterPro"/>
</dbReference>
<dbReference type="EC" id="1.6.5.9" evidence="4"/>
<evidence type="ECO:0000256" key="3">
    <source>
        <dbReference type="ARBA" id="ARBA00023002"/>
    </source>
</evidence>
<evidence type="ECO:0000313" key="5">
    <source>
        <dbReference type="Proteomes" id="UP001162834"/>
    </source>
</evidence>
<dbReference type="Gene3D" id="3.20.20.70">
    <property type="entry name" value="Aldolase class I"/>
    <property type="match status" value="1"/>
</dbReference>